<dbReference type="Proteomes" id="UP000299102">
    <property type="component" value="Unassembled WGS sequence"/>
</dbReference>
<protein>
    <recommendedName>
        <fullName evidence="3">Mariner Mos1 transposase</fullName>
    </recommendedName>
</protein>
<dbReference type="EMBL" id="BGZK01000044">
    <property type="protein sequence ID" value="GBP11103.1"/>
    <property type="molecule type" value="Genomic_DNA"/>
</dbReference>
<gene>
    <name evidence="1" type="ORF">EVAR_79762_1</name>
</gene>
<evidence type="ECO:0000313" key="1">
    <source>
        <dbReference type="EMBL" id="GBP11103.1"/>
    </source>
</evidence>
<evidence type="ECO:0008006" key="3">
    <source>
        <dbReference type="Google" id="ProtNLM"/>
    </source>
</evidence>
<dbReference type="AlphaFoldDB" id="A0A4C1T9B1"/>
<proteinExistence type="predicted"/>
<reference evidence="1 2" key="1">
    <citation type="journal article" date="2019" name="Commun. Biol.">
        <title>The bagworm genome reveals a unique fibroin gene that provides high tensile strength.</title>
        <authorList>
            <person name="Kono N."/>
            <person name="Nakamura H."/>
            <person name="Ohtoshi R."/>
            <person name="Tomita M."/>
            <person name="Numata K."/>
            <person name="Arakawa K."/>
        </authorList>
    </citation>
    <scope>NUCLEOTIDE SEQUENCE [LARGE SCALE GENOMIC DNA]</scope>
</reference>
<sequence>MVRASVLIINVDCVIGRKTQSRRCLACIDLKYQSVITVKLVRSPFRSLSKAVVLTTPVLNEEDEEVELLVRGIPNKTSLYLINFELWTLLCEIPVIAYNSTIKKYQISRPRREITFSCFTPHTQEGGRLPEVEDQSGREISRFKIKKNIINVILFCACDVGSEDSWIYAYNPETKQQSRVWVFQDEPNPKKVIRAKSTLKQMIPCFFGQKIELTGRPPYSPDLAPDNF</sequence>
<accession>A0A4C1T9B1</accession>
<keyword evidence="2" id="KW-1185">Reference proteome</keyword>
<evidence type="ECO:0000313" key="2">
    <source>
        <dbReference type="Proteomes" id="UP000299102"/>
    </source>
</evidence>
<comment type="caution">
    <text evidence="1">The sequence shown here is derived from an EMBL/GenBank/DDBJ whole genome shotgun (WGS) entry which is preliminary data.</text>
</comment>
<dbReference type="OrthoDB" id="10261439at2759"/>
<name>A0A4C1T9B1_EUMVA</name>
<organism evidence="1 2">
    <name type="scientific">Eumeta variegata</name>
    <name type="common">Bagworm moth</name>
    <name type="synonym">Eumeta japonica</name>
    <dbReference type="NCBI Taxonomy" id="151549"/>
    <lineage>
        <taxon>Eukaryota</taxon>
        <taxon>Metazoa</taxon>
        <taxon>Ecdysozoa</taxon>
        <taxon>Arthropoda</taxon>
        <taxon>Hexapoda</taxon>
        <taxon>Insecta</taxon>
        <taxon>Pterygota</taxon>
        <taxon>Neoptera</taxon>
        <taxon>Endopterygota</taxon>
        <taxon>Lepidoptera</taxon>
        <taxon>Glossata</taxon>
        <taxon>Ditrysia</taxon>
        <taxon>Tineoidea</taxon>
        <taxon>Psychidae</taxon>
        <taxon>Oiketicinae</taxon>
        <taxon>Eumeta</taxon>
    </lineage>
</organism>